<reference evidence="18" key="1">
    <citation type="journal article" date="2006" name="Science">
        <title>Ancient noncoding elements conserved in the human genome.</title>
        <authorList>
            <person name="Venkatesh B."/>
            <person name="Kirkness E.F."/>
            <person name="Loh Y.H."/>
            <person name="Halpern A.L."/>
            <person name="Lee A.P."/>
            <person name="Johnson J."/>
            <person name="Dandona N."/>
            <person name="Viswanathan L.D."/>
            <person name="Tay A."/>
            <person name="Venter J.C."/>
            <person name="Strausberg R.L."/>
            <person name="Brenner S."/>
        </authorList>
    </citation>
    <scope>NUCLEOTIDE SEQUENCE [LARGE SCALE GENOMIC DNA]</scope>
</reference>
<dbReference type="InterPro" id="IPR050198">
    <property type="entry name" value="Non-receptor_tyrosine_kinases"/>
</dbReference>
<feature type="domain" description="Protein kinase" evidence="16">
    <location>
        <begin position="205"/>
        <end position="455"/>
    </location>
</feature>
<evidence type="ECO:0000256" key="5">
    <source>
        <dbReference type="ARBA" id="ARBA00022777"/>
    </source>
</evidence>
<dbReference type="GO" id="GO:0004715">
    <property type="term" value="F:non-membrane spanning protein tyrosine kinase activity"/>
    <property type="evidence" value="ECO:0007669"/>
    <property type="project" value="UniProtKB-EC"/>
</dbReference>
<evidence type="ECO:0000256" key="13">
    <source>
        <dbReference type="RuleBase" id="RU362096"/>
    </source>
</evidence>
<gene>
    <name evidence="17" type="primary">txk</name>
</gene>
<dbReference type="FunFam" id="3.30.200.20:FF:000053">
    <property type="entry name" value="Tyrosine-protein kinase"/>
    <property type="match status" value="1"/>
</dbReference>
<keyword evidence="4 12" id="KW-0547">Nucleotide-binding</keyword>
<feature type="binding site" evidence="12">
    <location>
        <position position="233"/>
    </location>
    <ligand>
        <name>ATP</name>
        <dbReference type="ChEBI" id="CHEBI:30616"/>
    </ligand>
</feature>
<dbReference type="PROSITE" id="PS00109">
    <property type="entry name" value="PROTEIN_KINASE_TYR"/>
    <property type="match status" value="1"/>
</dbReference>
<dbReference type="Pfam" id="PF00017">
    <property type="entry name" value="SH2"/>
    <property type="match status" value="1"/>
</dbReference>
<dbReference type="FunFam" id="3.30.505.10:FF:000045">
    <property type="entry name" value="Tyrosine-protein kinase"/>
    <property type="match status" value="1"/>
</dbReference>
<dbReference type="InterPro" id="IPR008266">
    <property type="entry name" value="Tyr_kinase_AS"/>
</dbReference>
<dbReference type="STRING" id="7868.ENSCMIP00000025317"/>
<evidence type="ECO:0000256" key="14">
    <source>
        <dbReference type="SAM" id="MobiDB-lite"/>
    </source>
</evidence>
<dbReference type="PANTHER" id="PTHR24418">
    <property type="entry name" value="TYROSINE-PROTEIN KINASE"/>
    <property type="match status" value="1"/>
</dbReference>
<accession>A0A4W3I976</accession>
<dbReference type="InterPro" id="IPR000719">
    <property type="entry name" value="Prot_kinase_dom"/>
</dbReference>
<evidence type="ECO:0000259" key="16">
    <source>
        <dbReference type="PROSITE" id="PS50011"/>
    </source>
</evidence>
<dbReference type="PRINTS" id="PR00109">
    <property type="entry name" value="TYRKINASE"/>
</dbReference>
<evidence type="ECO:0000256" key="9">
    <source>
        <dbReference type="ARBA" id="ARBA00051245"/>
    </source>
</evidence>
<evidence type="ECO:0000256" key="12">
    <source>
        <dbReference type="PROSITE-ProRule" id="PRU10141"/>
    </source>
</evidence>
<dbReference type="FunFam" id="1.10.510.10:FF:000052">
    <property type="entry name" value="Tyrosine-protein kinase"/>
    <property type="match status" value="1"/>
</dbReference>
<dbReference type="InterPro" id="IPR001452">
    <property type="entry name" value="SH3_domain"/>
</dbReference>
<evidence type="ECO:0000259" key="15">
    <source>
        <dbReference type="PROSITE" id="PS50001"/>
    </source>
</evidence>
<dbReference type="InterPro" id="IPR036860">
    <property type="entry name" value="SH2_dom_sf"/>
</dbReference>
<comment type="catalytic activity">
    <reaction evidence="9 13">
        <text>L-tyrosyl-[protein] + ATP = O-phospho-L-tyrosyl-[protein] + ADP + H(+)</text>
        <dbReference type="Rhea" id="RHEA:10596"/>
        <dbReference type="Rhea" id="RHEA-COMP:10136"/>
        <dbReference type="Rhea" id="RHEA-COMP:20101"/>
        <dbReference type="ChEBI" id="CHEBI:15378"/>
        <dbReference type="ChEBI" id="CHEBI:30616"/>
        <dbReference type="ChEBI" id="CHEBI:46858"/>
        <dbReference type="ChEBI" id="CHEBI:61978"/>
        <dbReference type="ChEBI" id="CHEBI:456216"/>
        <dbReference type="EC" id="2.7.10.2"/>
    </reaction>
</comment>
<keyword evidence="2" id="KW-0597">Phosphoprotein</keyword>
<organism evidence="17 18">
    <name type="scientific">Callorhinchus milii</name>
    <name type="common">Ghost shark</name>
    <dbReference type="NCBI Taxonomy" id="7868"/>
    <lineage>
        <taxon>Eukaryota</taxon>
        <taxon>Metazoa</taxon>
        <taxon>Chordata</taxon>
        <taxon>Craniata</taxon>
        <taxon>Vertebrata</taxon>
        <taxon>Chondrichthyes</taxon>
        <taxon>Holocephali</taxon>
        <taxon>Chimaeriformes</taxon>
        <taxon>Callorhinchidae</taxon>
        <taxon>Callorhinchus</taxon>
    </lineage>
</organism>
<dbReference type="GO" id="GO:0005524">
    <property type="term" value="F:ATP binding"/>
    <property type="evidence" value="ECO:0007669"/>
    <property type="project" value="UniProtKB-UniRule"/>
</dbReference>
<dbReference type="PROSITE" id="PS00107">
    <property type="entry name" value="PROTEIN_KINASE_ATP"/>
    <property type="match status" value="1"/>
</dbReference>
<dbReference type="Gene3D" id="2.30.30.40">
    <property type="entry name" value="SH3 Domains"/>
    <property type="match status" value="1"/>
</dbReference>
<dbReference type="Gene3D" id="3.30.505.10">
    <property type="entry name" value="SH2 domain"/>
    <property type="match status" value="1"/>
</dbReference>
<dbReference type="GeneTree" id="ENSGT00940000155951"/>
<evidence type="ECO:0000256" key="7">
    <source>
        <dbReference type="ARBA" id="ARBA00022999"/>
    </source>
</evidence>
<dbReference type="PROSITE" id="PS50001">
    <property type="entry name" value="SH2"/>
    <property type="match status" value="1"/>
</dbReference>
<dbReference type="InterPro" id="IPR036028">
    <property type="entry name" value="SH3-like_dom_sf"/>
</dbReference>
<keyword evidence="1" id="KW-0728">SH3 domain</keyword>
<dbReference type="InterPro" id="IPR020635">
    <property type="entry name" value="Tyr_kinase_cat_dom"/>
</dbReference>
<dbReference type="SUPFAM" id="SSF55550">
    <property type="entry name" value="SH2 domain"/>
    <property type="match status" value="1"/>
</dbReference>
<comment type="subunit">
    <text evidence="10">Interacts with PARP1 and EEF1A1. Interacts with SH2D2A. Interacts with FYN.</text>
</comment>
<feature type="region of interest" description="Disordered" evidence="14">
    <location>
        <begin position="19"/>
        <end position="39"/>
    </location>
</feature>
<dbReference type="AlphaFoldDB" id="A0A4W3I976"/>
<dbReference type="InterPro" id="IPR001245">
    <property type="entry name" value="Ser-Thr/Tyr_kinase_cat_dom"/>
</dbReference>
<reference evidence="18" key="3">
    <citation type="journal article" date="2014" name="Nature">
        <title>Elephant shark genome provides unique insights into gnathostome evolution.</title>
        <authorList>
            <consortium name="International Elephant Shark Genome Sequencing Consortium"/>
            <person name="Venkatesh B."/>
            <person name="Lee A.P."/>
            <person name="Ravi V."/>
            <person name="Maurya A.K."/>
            <person name="Lian M.M."/>
            <person name="Swann J.B."/>
            <person name="Ohta Y."/>
            <person name="Flajnik M.F."/>
            <person name="Sutoh Y."/>
            <person name="Kasahara M."/>
            <person name="Hoon S."/>
            <person name="Gangu V."/>
            <person name="Roy S.W."/>
            <person name="Irimia M."/>
            <person name="Korzh V."/>
            <person name="Kondrychyn I."/>
            <person name="Lim Z.W."/>
            <person name="Tay B.H."/>
            <person name="Tohari S."/>
            <person name="Kong K.W."/>
            <person name="Ho S."/>
            <person name="Lorente-Galdos B."/>
            <person name="Quilez J."/>
            <person name="Marques-Bonet T."/>
            <person name="Raney B.J."/>
            <person name="Ingham P.W."/>
            <person name="Tay A."/>
            <person name="Hillier L.W."/>
            <person name="Minx P."/>
            <person name="Boehm T."/>
            <person name="Wilson R.K."/>
            <person name="Brenner S."/>
            <person name="Warren W.C."/>
        </authorList>
    </citation>
    <scope>NUCLEOTIDE SEQUENCE [LARGE SCALE GENOMIC DNA]</scope>
</reference>
<reference evidence="18" key="2">
    <citation type="journal article" date="2007" name="PLoS Biol.">
        <title>Survey sequencing and comparative analysis of the elephant shark (Callorhinchus milii) genome.</title>
        <authorList>
            <person name="Venkatesh B."/>
            <person name="Kirkness E.F."/>
            <person name="Loh Y.H."/>
            <person name="Halpern A.L."/>
            <person name="Lee A.P."/>
            <person name="Johnson J."/>
            <person name="Dandona N."/>
            <person name="Viswanathan L.D."/>
            <person name="Tay A."/>
            <person name="Venter J.C."/>
            <person name="Strausberg R.L."/>
            <person name="Brenner S."/>
        </authorList>
    </citation>
    <scope>NUCLEOTIDE SEQUENCE [LARGE SCALE GENOMIC DNA]</scope>
</reference>
<dbReference type="SMART" id="SM00326">
    <property type="entry name" value="SH3"/>
    <property type="match status" value="1"/>
</dbReference>
<dbReference type="InterPro" id="IPR000980">
    <property type="entry name" value="SH2"/>
</dbReference>
<dbReference type="InParanoid" id="A0A4W3I976"/>
<dbReference type="PRINTS" id="PR00401">
    <property type="entry name" value="SH2DOMAIN"/>
</dbReference>
<evidence type="ECO:0000313" key="17">
    <source>
        <dbReference type="Ensembl" id="ENSCMIP00000025317.1"/>
    </source>
</evidence>
<dbReference type="InterPro" id="IPR017441">
    <property type="entry name" value="Protein_kinase_ATP_BS"/>
</dbReference>
<comment type="similarity">
    <text evidence="13">Belongs to the protein kinase superfamily. Tyr protein kinase family.</text>
</comment>
<evidence type="ECO:0000313" key="18">
    <source>
        <dbReference type="Proteomes" id="UP000314986"/>
    </source>
</evidence>
<keyword evidence="7 11" id="KW-0727">SH2 domain</keyword>
<name>A0A4W3I976_CALMI</name>
<keyword evidence="8 13" id="KW-0829">Tyrosine-protein kinase</keyword>
<reference evidence="17" key="4">
    <citation type="submission" date="2025-08" db="UniProtKB">
        <authorList>
            <consortium name="Ensembl"/>
        </authorList>
    </citation>
    <scope>IDENTIFICATION</scope>
</reference>
<evidence type="ECO:0000256" key="11">
    <source>
        <dbReference type="PROSITE-ProRule" id="PRU00191"/>
    </source>
</evidence>
<sequence>MQSVFCCCSTFSPVQPNRYGIAPSRRKPPPPPPDNEDEEGDLKVIAVYDFFAQEDTVLNLRKYEEYTILQKCDPHWWKARDKHGWFCKNITRAKAENLLRQEAKEGAFIVRDSSQHGMYTVSVYTKAGGDQNRGIRHYHIKQKQTKYYVAEKHLFDTIPELIDYHQHNAGGLVTRFRYPIGPMGRCIPATASFSFEKWEINPSDLTFMKQLGSGQFGVVRLGKFRAKHKVAIKTVYEGAMSEEDFIEEAKIMMNLSHPNLVQLHGVCTQQRPIYIVTEFMENGCLLNYLRQRQGRLQKDALLSICEDVCEGMAYLEENHFIHRDLAARNCLVTEKNMVKVSDFGMTRYVLDDEYTSSTGSKFPVKWSPPEVFHFSKFSSKSDVWSFGVLMWEVFTEGRMPFENKSNAEVVDEISRGERLYRPSQASRLVYQIMYSCWFCGITICAELSDLSEGWD</sequence>
<evidence type="ECO:0000256" key="4">
    <source>
        <dbReference type="ARBA" id="ARBA00022741"/>
    </source>
</evidence>
<dbReference type="SUPFAM" id="SSF50044">
    <property type="entry name" value="SH3-domain"/>
    <property type="match status" value="1"/>
</dbReference>
<dbReference type="SMART" id="SM00252">
    <property type="entry name" value="SH2"/>
    <property type="match status" value="1"/>
</dbReference>
<dbReference type="Pfam" id="PF07714">
    <property type="entry name" value="PK_Tyr_Ser-Thr"/>
    <property type="match status" value="1"/>
</dbReference>
<evidence type="ECO:0000256" key="1">
    <source>
        <dbReference type="ARBA" id="ARBA00022443"/>
    </source>
</evidence>
<protein>
    <recommendedName>
        <fullName evidence="13">Tyrosine-protein kinase</fullName>
        <ecNumber evidence="13">2.7.10.2</ecNumber>
    </recommendedName>
</protein>
<dbReference type="Proteomes" id="UP000314986">
    <property type="component" value="Unassembled WGS sequence"/>
</dbReference>
<dbReference type="Ensembl" id="ENSCMIT00000025733.1">
    <property type="protein sequence ID" value="ENSCMIP00000025317.1"/>
    <property type="gene ID" value="ENSCMIG00000011110.1"/>
</dbReference>
<dbReference type="Gene3D" id="1.10.510.10">
    <property type="entry name" value="Transferase(Phosphotransferase) domain 1"/>
    <property type="match status" value="1"/>
</dbReference>
<dbReference type="InterPro" id="IPR011009">
    <property type="entry name" value="Kinase-like_dom_sf"/>
</dbReference>
<dbReference type="SMART" id="SM00219">
    <property type="entry name" value="TyrKc"/>
    <property type="match status" value="1"/>
</dbReference>
<evidence type="ECO:0000256" key="3">
    <source>
        <dbReference type="ARBA" id="ARBA00022679"/>
    </source>
</evidence>
<dbReference type="EC" id="2.7.10.2" evidence="13"/>
<dbReference type="PROSITE" id="PS50011">
    <property type="entry name" value="PROTEIN_KINASE_DOM"/>
    <property type="match status" value="1"/>
</dbReference>
<feature type="domain" description="SH2" evidence="15">
    <location>
        <begin position="85"/>
        <end position="180"/>
    </location>
</feature>
<evidence type="ECO:0000256" key="2">
    <source>
        <dbReference type="ARBA" id="ARBA00022553"/>
    </source>
</evidence>
<evidence type="ECO:0000256" key="8">
    <source>
        <dbReference type="ARBA" id="ARBA00023137"/>
    </source>
</evidence>
<keyword evidence="5 13" id="KW-0418">Kinase</keyword>
<keyword evidence="6 12" id="KW-0067">ATP-binding</keyword>
<keyword evidence="18" id="KW-1185">Reference proteome</keyword>
<keyword evidence="3 13" id="KW-0808">Transferase</keyword>
<dbReference type="SUPFAM" id="SSF56112">
    <property type="entry name" value="Protein kinase-like (PK-like)"/>
    <property type="match status" value="1"/>
</dbReference>
<proteinExistence type="inferred from homology"/>
<evidence type="ECO:0000256" key="6">
    <source>
        <dbReference type="ARBA" id="ARBA00022840"/>
    </source>
</evidence>
<evidence type="ECO:0000256" key="10">
    <source>
        <dbReference type="ARBA" id="ARBA00063846"/>
    </source>
</evidence>
<reference evidence="17" key="5">
    <citation type="submission" date="2025-09" db="UniProtKB">
        <authorList>
            <consortium name="Ensembl"/>
        </authorList>
    </citation>
    <scope>IDENTIFICATION</scope>
</reference>